<feature type="region of interest" description="Disordered" evidence="6">
    <location>
        <begin position="390"/>
        <end position="413"/>
    </location>
</feature>
<dbReference type="InterPro" id="IPR027417">
    <property type="entry name" value="P-loop_NTPase"/>
</dbReference>
<comment type="caution">
    <text evidence="8">The sequence shown here is derived from an EMBL/GenBank/DDBJ whole genome shotgun (WGS) entry which is preliminary data.</text>
</comment>
<dbReference type="GO" id="GO:0005524">
    <property type="term" value="F:ATP binding"/>
    <property type="evidence" value="ECO:0007669"/>
    <property type="project" value="UniProtKB-KW"/>
</dbReference>
<dbReference type="Pfam" id="PF02954">
    <property type="entry name" value="HTH_8"/>
    <property type="match status" value="1"/>
</dbReference>
<dbReference type="EMBL" id="SJKD01000004">
    <property type="protein sequence ID" value="TCC48858.1"/>
    <property type="molecule type" value="Genomic_DNA"/>
</dbReference>
<organism evidence="8 9">
    <name type="scientific">Kribbella capetownensis</name>
    <dbReference type="NCBI Taxonomy" id="1572659"/>
    <lineage>
        <taxon>Bacteria</taxon>
        <taxon>Bacillati</taxon>
        <taxon>Actinomycetota</taxon>
        <taxon>Actinomycetes</taxon>
        <taxon>Propionibacteriales</taxon>
        <taxon>Kribbellaceae</taxon>
        <taxon>Kribbella</taxon>
    </lineage>
</organism>
<name>A0A4R0JUL4_9ACTN</name>
<dbReference type="Gene3D" id="3.40.50.300">
    <property type="entry name" value="P-loop containing nucleotide triphosphate hydrolases"/>
    <property type="match status" value="1"/>
</dbReference>
<evidence type="ECO:0000256" key="5">
    <source>
        <dbReference type="ARBA" id="ARBA00023163"/>
    </source>
</evidence>
<evidence type="ECO:0000256" key="6">
    <source>
        <dbReference type="SAM" id="MobiDB-lite"/>
    </source>
</evidence>
<keyword evidence="5" id="KW-0804">Transcription</keyword>
<dbReference type="Gene3D" id="3.30.450.40">
    <property type="match status" value="1"/>
</dbReference>
<keyword evidence="4" id="KW-0238">DNA-binding</keyword>
<dbReference type="GO" id="GO:0043565">
    <property type="term" value="F:sequence-specific DNA binding"/>
    <property type="evidence" value="ECO:0007669"/>
    <property type="project" value="InterPro"/>
</dbReference>
<feature type="domain" description="Sigma-54 factor interaction" evidence="7">
    <location>
        <begin position="446"/>
        <end position="612"/>
    </location>
</feature>
<proteinExistence type="predicted"/>
<evidence type="ECO:0000259" key="7">
    <source>
        <dbReference type="PROSITE" id="PS50045"/>
    </source>
</evidence>
<evidence type="ECO:0000313" key="8">
    <source>
        <dbReference type="EMBL" id="TCC48858.1"/>
    </source>
</evidence>
<keyword evidence="2" id="KW-0067">ATP-binding</keyword>
<dbReference type="Pfam" id="PF01590">
    <property type="entry name" value="GAF"/>
    <property type="match status" value="1"/>
</dbReference>
<dbReference type="OrthoDB" id="5496274at2"/>
<dbReference type="PANTHER" id="PTHR32071:SF122">
    <property type="entry name" value="SIGMA FACTOR"/>
    <property type="match status" value="1"/>
</dbReference>
<dbReference type="GO" id="GO:0006355">
    <property type="term" value="P:regulation of DNA-templated transcription"/>
    <property type="evidence" value="ECO:0007669"/>
    <property type="project" value="InterPro"/>
</dbReference>
<reference evidence="8 9" key="1">
    <citation type="submission" date="2019-02" db="EMBL/GenBank/DDBJ databases">
        <title>Kribbella capetownensis sp. nov. and Kribbella speibonae sp. nov., isolated from soil.</title>
        <authorList>
            <person name="Curtis S.M."/>
            <person name="Norton I."/>
            <person name="Everest G.J."/>
            <person name="Meyers P.R."/>
        </authorList>
    </citation>
    <scope>NUCLEOTIDE SEQUENCE [LARGE SCALE GENOMIC DNA]</scope>
    <source>
        <strain evidence="8 9">YM53</strain>
    </source>
</reference>
<dbReference type="Proteomes" id="UP000293342">
    <property type="component" value="Unassembled WGS sequence"/>
</dbReference>
<keyword evidence="3" id="KW-0805">Transcription regulation</keyword>
<evidence type="ECO:0000256" key="1">
    <source>
        <dbReference type="ARBA" id="ARBA00022741"/>
    </source>
</evidence>
<dbReference type="AlphaFoldDB" id="A0A4R0JUL4"/>
<gene>
    <name evidence="8" type="ORF">E0H75_20015</name>
</gene>
<dbReference type="Pfam" id="PF25601">
    <property type="entry name" value="AAA_lid_14"/>
    <property type="match status" value="1"/>
</dbReference>
<keyword evidence="1" id="KW-0547">Nucleotide-binding</keyword>
<evidence type="ECO:0000256" key="4">
    <source>
        <dbReference type="ARBA" id="ARBA00023125"/>
    </source>
</evidence>
<dbReference type="InterPro" id="IPR002078">
    <property type="entry name" value="Sigma_54_int"/>
</dbReference>
<evidence type="ECO:0000256" key="2">
    <source>
        <dbReference type="ARBA" id="ARBA00022840"/>
    </source>
</evidence>
<keyword evidence="9" id="KW-1185">Reference proteome</keyword>
<dbReference type="Gene3D" id="1.10.8.60">
    <property type="match status" value="1"/>
</dbReference>
<dbReference type="PANTHER" id="PTHR32071">
    <property type="entry name" value="TRANSCRIPTIONAL REGULATORY PROTEIN"/>
    <property type="match status" value="1"/>
</dbReference>
<dbReference type="InterPro" id="IPR009057">
    <property type="entry name" value="Homeodomain-like_sf"/>
</dbReference>
<sequence length="685" mass="74394">MEPGVGQVLEDDVHDSPRVVGLAARDSAVHRNLLIAASITIPPGSDGCLNLRRRRRRTALGSTCERPVGRWHFRTRPRRASGGPVEELVLPTEDDSGRAAKARLNFLTLDPVGPKDVRPSILASWVRSRRWNLPADRISLPYVADPDLELPLSRSARPVLQQLHEHLAGQPISVILTDRTGLVLQRLTADTELARHLDKVHLAPGFSYAEEFAGTNGIGTALEGGGPMHVFGHEHYAEDLEDLACAGVPIKHPVTGKTVGAIDLTCWRKDAGTLLIALAKTTADNIRAAMLTDSSTRELALLQAYRQSARRLGDMILAVDDDLLLMNAKARQCLDATDQRAVLGYAGELLARGGTEPVVVELPTGGWVRISCRPIAVGARDEAGIIQVSPHNSGTESRMPTATHRPPPRPVLPGLVGRSAPWLGSSREVDNACRAGQWVVLTGERGVGKVALARAAHHQNNPAGLFHIVDAVGSNGGFGAELEAELADDMVQALVIRHADRLGPRDVEATIEALYDVLERRPSEPPWIALTMTSDGTDLPDLGELLALFPLTVEVPPLRHHIEDVRELVPYVLNQVSHGDLTCSPEAMHQLMRSSWPGNTGELCQVLKQVVLRRRRTGVIMPADLPARVQAISRRSLSQLEALERDAIIRSLVANDGHKGRAAKSLGMSRATIYRKIHDYGIQPP</sequence>
<protein>
    <submittedName>
        <fullName evidence="8">GAF domain-containing protein</fullName>
    </submittedName>
</protein>
<feature type="compositionally biased region" description="Polar residues" evidence="6">
    <location>
        <begin position="390"/>
        <end position="400"/>
    </location>
</feature>
<dbReference type="InterPro" id="IPR002197">
    <property type="entry name" value="HTH_Fis"/>
</dbReference>
<dbReference type="PROSITE" id="PS50045">
    <property type="entry name" value="SIGMA54_INTERACT_4"/>
    <property type="match status" value="1"/>
</dbReference>
<dbReference type="InterPro" id="IPR058031">
    <property type="entry name" value="AAA_lid_NorR"/>
</dbReference>
<evidence type="ECO:0000313" key="9">
    <source>
        <dbReference type="Proteomes" id="UP000293342"/>
    </source>
</evidence>
<dbReference type="Gene3D" id="1.10.10.60">
    <property type="entry name" value="Homeodomain-like"/>
    <property type="match status" value="1"/>
</dbReference>
<dbReference type="InterPro" id="IPR003018">
    <property type="entry name" value="GAF"/>
</dbReference>
<accession>A0A4R0JUL4</accession>
<dbReference type="SUPFAM" id="SSF52540">
    <property type="entry name" value="P-loop containing nucleoside triphosphate hydrolases"/>
    <property type="match status" value="1"/>
</dbReference>
<evidence type="ECO:0000256" key="3">
    <source>
        <dbReference type="ARBA" id="ARBA00023015"/>
    </source>
</evidence>
<dbReference type="PRINTS" id="PR01590">
    <property type="entry name" value="HTHFIS"/>
</dbReference>
<dbReference type="SUPFAM" id="SSF46689">
    <property type="entry name" value="Homeodomain-like"/>
    <property type="match status" value="1"/>
</dbReference>
<dbReference type="InterPro" id="IPR029016">
    <property type="entry name" value="GAF-like_dom_sf"/>
</dbReference>